<comment type="caution">
    <text evidence="16">The sequence shown here is derived from an EMBL/GenBank/DDBJ whole genome shotgun (WGS) entry which is preliminary data.</text>
</comment>
<keyword evidence="11" id="KW-0456">Lyase</keyword>
<proteinExistence type="inferred from homology"/>
<dbReference type="PROSITE" id="PS00165">
    <property type="entry name" value="DEHYDRATASE_SER_THR"/>
    <property type="match status" value="1"/>
</dbReference>
<evidence type="ECO:0000256" key="1">
    <source>
        <dbReference type="ARBA" id="ARBA00001274"/>
    </source>
</evidence>
<dbReference type="InterPro" id="IPR038110">
    <property type="entry name" value="TD_ACT-like_sf"/>
</dbReference>
<name>H5TLA8_GORO1</name>
<gene>
    <name evidence="16" type="primary">ilvA</name>
    <name evidence="16" type="ORF">GOOTI_099_00220</name>
</gene>
<dbReference type="Gene3D" id="3.40.50.1100">
    <property type="match status" value="3"/>
</dbReference>
<accession>H5TLA8</accession>
<evidence type="ECO:0000256" key="12">
    <source>
        <dbReference type="ARBA" id="ARBA00023304"/>
    </source>
</evidence>
<keyword evidence="9" id="KW-0412">Isoleucine biosynthesis</keyword>
<dbReference type="PANTHER" id="PTHR48078:SF11">
    <property type="entry name" value="THREONINE DEHYDRATASE, MITOCHONDRIAL"/>
    <property type="match status" value="1"/>
</dbReference>
<dbReference type="GO" id="GO:0006567">
    <property type="term" value="P:L-threonine catabolic process"/>
    <property type="evidence" value="ECO:0007669"/>
    <property type="project" value="TreeGrafter"/>
</dbReference>
<evidence type="ECO:0000256" key="7">
    <source>
        <dbReference type="ARBA" id="ARBA00014622"/>
    </source>
</evidence>
<protein>
    <recommendedName>
        <fullName evidence="7">L-threonine dehydratase biosynthetic IlvA</fullName>
        <ecNumber evidence="6">4.3.1.19</ecNumber>
    </recommendedName>
    <alternativeName>
        <fullName evidence="14">Threonine deaminase</fullName>
    </alternativeName>
</protein>
<evidence type="ECO:0000259" key="15">
    <source>
        <dbReference type="PROSITE" id="PS51672"/>
    </source>
</evidence>
<dbReference type="UniPathway" id="UPA00047">
    <property type="reaction ID" value="UER00054"/>
</dbReference>
<dbReference type="InterPro" id="IPR001926">
    <property type="entry name" value="TrpB-like_PALP"/>
</dbReference>
<dbReference type="FunFam" id="3.40.1020.10:FF:000002">
    <property type="entry name" value="L-threonine dehydratase"/>
    <property type="match status" value="1"/>
</dbReference>
<organism evidence="16 17">
    <name type="scientific">Gordonia otitidis (strain DSM 44809 / CCUG 52243 / JCM 12355 / NBRC 100426 / IFM 10032)</name>
    <dbReference type="NCBI Taxonomy" id="1108044"/>
    <lineage>
        <taxon>Bacteria</taxon>
        <taxon>Bacillati</taxon>
        <taxon>Actinomycetota</taxon>
        <taxon>Actinomycetes</taxon>
        <taxon>Mycobacteriales</taxon>
        <taxon>Gordoniaceae</taxon>
        <taxon>Gordonia</taxon>
    </lineage>
</organism>
<dbReference type="GO" id="GO:0004794">
    <property type="term" value="F:threonine deaminase activity"/>
    <property type="evidence" value="ECO:0007669"/>
    <property type="project" value="UniProtKB-EC"/>
</dbReference>
<comment type="subunit">
    <text evidence="5">Homotetramer.</text>
</comment>
<dbReference type="InterPro" id="IPR001721">
    <property type="entry name" value="TD_ACT-like"/>
</dbReference>
<dbReference type="STRING" id="1108044.GOOTI_099_00220"/>
<dbReference type="GO" id="GO:0030170">
    <property type="term" value="F:pyridoxal phosphate binding"/>
    <property type="evidence" value="ECO:0007669"/>
    <property type="project" value="InterPro"/>
</dbReference>
<dbReference type="GO" id="GO:0009097">
    <property type="term" value="P:isoleucine biosynthetic process"/>
    <property type="evidence" value="ECO:0007669"/>
    <property type="project" value="UniProtKB-UniPathway"/>
</dbReference>
<evidence type="ECO:0000256" key="8">
    <source>
        <dbReference type="ARBA" id="ARBA00022605"/>
    </source>
</evidence>
<dbReference type="EC" id="4.3.1.19" evidence="6"/>
<evidence type="ECO:0000256" key="5">
    <source>
        <dbReference type="ARBA" id="ARBA00011881"/>
    </source>
</evidence>
<comment type="similarity">
    <text evidence="4">Belongs to the serine/threonine dehydratase family.</text>
</comment>
<dbReference type="SUPFAM" id="SSF53686">
    <property type="entry name" value="Tryptophan synthase beta subunit-like PLP-dependent enzymes"/>
    <property type="match status" value="1"/>
</dbReference>
<evidence type="ECO:0000256" key="10">
    <source>
        <dbReference type="ARBA" id="ARBA00022898"/>
    </source>
</evidence>
<dbReference type="OrthoDB" id="9811476at2"/>
<reference evidence="16" key="1">
    <citation type="submission" date="2012-02" db="EMBL/GenBank/DDBJ databases">
        <title>Whole genome shotgun sequence of Gordonia otitidis NBRC 100426.</title>
        <authorList>
            <person name="Yoshida I."/>
            <person name="Hosoyama A."/>
            <person name="Tsuchikane K."/>
            <person name="Katsumata H."/>
            <person name="Yamazaki S."/>
            <person name="Fujita N."/>
        </authorList>
    </citation>
    <scope>NUCLEOTIDE SEQUENCE [LARGE SCALE GENOMIC DNA]</scope>
    <source>
        <strain evidence="16">NBRC 100426</strain>
    </source>
</reference>
<keyword evidence="10" id="KW-0663">Pyridoxal phosphate</keyword>
<comment type="pathway">
    <text evidence="3">Amino-acid biosynthesis; L-isoleucine biosynthesis; 2-oxobutanoate from L-threonine: step 1/1.</text>
</comment>
<evidence type="ECO:0000256" key="11">
    <source>
        <dbReference type="ARBA" id="ARBA00023239"/>
    </source>
</evidence>
<keyword evidence="12" id="KW-0100">Branched-chain amino acid biosynthesis</keyword>
<sequence length="470" mass="49760">MDCVSTQHLGVDNSHATSQEQELSADAIQAAVERISPAVTRTPLEAVPRISAEYGTRVHVKREDLQTVRSYKIRGAYNTMSLLSDDELAAGVVAASAGNHAQGVAYACRTMGVPGRIYVPTTTPKQKRDRIRWHGGDFVELLAVGDTYDAAAAAAQDDVMRTGAAWIHAFDDPRTAAGQGTSAVEIVEQLGRVPDVVVLPVGGGGCLAGIATYLRSRSDDVAIIGVEPHGAASLSAALVAGGPVTLEQIDPFVDGAAVKRIGALGHRVLASMGATVADHPEVRRQVAKQGGSSHAPVLSVDDPLVVTPGTTHITHVDEGAICSTMLDLYQNEGIIAEPAGALAVTGLSRLALPADADVVCLISGGNNDVSRYNEIIERSLVHKGLKHYFLVDFPQEPGALRRFLDEVLGPDDDITLFEYVKRNNRETGAALVGIELGAPEGLGELMERMSHTRLNCERLEPGSSAYNYLT</sequence>
<dbReference type="GO" id="GO:0003941">
    <property type="term" value="F:L-serine ammonia-lyase activity"/>
    <property type="evidence" value="ECO:0007669"/>
    <property type="project" value="TreeGrafter"/>
</dbReference>
<dbReference type="NCBIfam" id="NF006390">
    <property type="entry name" value="PRK08639.1"/>
    <property type="match status" value="1"/>
</dbReference>
<dbReference type="PANTHER" id="PTHR48078">
    <property type="entry name" value="THREONINE DEHYDRATASE, MITOCHONDRIAL-RELATED"/>
    <property type="match status" value="1"/>
</dbReference>
<dbReference type="AlphaFoldDB" id="H5TLA8"/>
<feature type="domain" description="ACT-like" evidence="15">
    <location>
        <begin position="387"/>
        <end position="461"/>
    </location>
</feature>
<evidence type="ECO:0000256" key="3">
    <source>
        <dbReference type="ARBA" id="ARBA00004810"/>
    </source>
</evidence>
<evidence type="ECO:0000256" key="6">
    <source>
        <dbReference type="ARBA" id="ARBA00012096"/>
    </source>
</evidence>
<dbReference type="FunFam" id="3.40.50.1100:FF:000005">
    <property type="entry name" value="Threonine dehydratase catabolic"/>
    <property type="match status" value="1"/>
</dbReference>
<keyword evidence="8" id="KW-0028">Amino-acid biosynthesis</keyword>
<dbReference type="GO" id="GO:0006565">
    <property type="term" value="P:L-serine catabolic process"/>
    <property type="evidence" value="ECO:0007669"/>
    <property type="project" value="TreeGrafter"/>
</dbReference>
<evidence type="ECO:0000313" key="17">
    <source>
        <dbReference type="Proteomes" id="UP000005038"/>
    </source>
</evidence>
<dbReference type="InterPro" id="IPR000634">
    <property type="entry name" value="Ser/Thr_deHydtase_PyrdxlP-BS"/>
</dbReference>
<evidence type="ECO:0000313" key="16">
    <source>
        <dbReference type="EMBL" id="GAB34266.1"/>
    </source>
</evidence>
<dbReference type="EMBL" id="BAFB01000099">
    <property type="protein sequence ID" value="GAB34266.1"/>
    <property type="molecule type" value="Genomic_DNA"/>
</dbReference>
<comment type="catalytic activity">
    <reaction evidence="1">
        <text>L-threonine = 2-oxobutanoate + NH4(+)</text>
        <dbReference type="Rhea" id="RHEA:22108"/>
        <dbReference type="ChEBI" id="CHEBI:16763"/>
        <dbReference type="ChEBI" id="CHEBI:28938"/>
        <dbReference type="ChEBI" id="CHEBI:57926"/>
        <dbReference type="EC" id="4.3.1.19"/>
    </reaction>
</comment>
<dbReference type="Pfam" id="PF00585">
    <property type="entry name" value="Thr_dehydrat_C"/>
    <property type="match status" value="1"/>
</dbReference>
<dbReference type="Proteomes" id="UP000005038">
    <property type="component" value="Unassembled WGS sequence"/>
</dbReference>
<keyword evidence="17" id="KW-1185">Reference proteome</keyword>
<dbReference type="Gene3D" id="3.40.1020.10">
    <property type="entry name" value="Biosynthetic Threonine Deaminase, Domain 3"/>
    <property type="match status" value="1"/>
</dbReference>
<evidence type="ECO:0000256" key="2">
    <source>
        <dbReference type="ARBA" id="ARBA00001933"/>
    </source>
</evidence>
<dbReference type="InterPro" id="IPR050147">
    <property type="entry name" value="Ser/Thr_Dehydratase"/>
</dbReference>
<evidence type="ECO:0000256" key="13">
    <source>
        <dbReference type="ARBA" id="ARBA00025527"/>
    </source>
</evidence>
<evidence type="ECO:0000256" key="9">
    <source>
        <dbReference type="ARBA" id="ARBA00022624"/>
    </source>
</evidence>
<dbReference type="Pfam" id="PF00291">
    <property type="entry name" value="PALP"/>
    <property type="match status" value="1"/>
</dbReference>
<dbReference type="PROSITE" id="PS51672">
    <property type="entry name" value="ACT_LIKE"/>
    <property type="match status" value="1"/>
</dbReference>
<dbReference type="RefSeq" id="WP_007238505.1">
    <property type="nucleotide sequence ID" value="NZ_BAFB01000099.1"/>
</dbReference>
<evidence type="ECO:0000256" key="14">
    <source>
        <dbReference type="ARBA" id="ARBA00031427"/>
    </source>
</evidence>
<comment type="cofactor">
    <cofactor evidence="2">
        <name>pyridoxal 5'-phosphate</name>
        <dbReference type="ChEBI" id="CHEBI:597326"/>
    </cofactor>
</comment>
<comment type="function">
    <text evidence="13">Catalyzes the anaerobic formation of alpha-ketobutyrate and ammonia from threonine in a two-step reaction. The first step involved a dehydration of threonine and a production of enamine intermediates (aminocrotonate), which tautomerizes to its imine form (iminobutyrate). Both intermediates are unstable and short-lived. The second step is the nonenzymatic hydrolysis of the enamine/imine intermediates to form 2-ketobutyrate and free ammonia. In the low water environment of the cell, the second step is accelerated by RidA.</text>
</comment>
<dbReference type="InterPro" id="IPR036052">
    <property type="entry name" value="TrpB-like_PALP_sf"/>
</dbReference>
<evidence type="ECO:0000256" key="4">
    <source>
        <dbReference type="ARBA" id="ARBA00010869"/>
    </source>
</evidence>